<dbReference type="InterPro" id="IPR025642">
    <property type="entry name" value="DUF4342"/>
</dbReference>
<dbReference type="Proteomes" id="UP000031366">
    <property type="component" value="Unassembled WGS sequence"/>
</dbReference>
<reference evidence="2 3" key="1">
    <citation type="journal article" date="2015" name="Infect. Genet. Evol.">
        <title>Genomic sequences of six botulinum neurotoxin-producing strains representing three clostridial species illustrate the mobility and diversity of botulinum neurotoxin genes.</title>
        <authorList>
            <person name="Smith T.J."/>
            <person name="Hill K.K."/>
            <person name="Xie G."/>
            <person name="Foley B.T."/>
            <person name="Williamson C.H."/>
            <person name="Foster J.T."/>
            <person name="Johnson S.L."/>
            <person name="Chertkov O."/>
            <person name="Teshima H."/>
            <person name="Gibbons H.S."/>
            <person name="Johnsky L.A."/>
            <person name="Karavis M.A."/>
            <person name="Smith L.A."/>
        </authorList>
    </citation>
    <scope>NUCLEOTIDE SEQUENCE [LARGE SCALE GENOMIC DNA]</scope>
    <source>
        <strain evidence="2 3">CDC 2741</strain>
    </source>
</reference>
<evidence type="ECO:0000259" key="1">
    <source>
        <dbReference type="Pfam" id="PF14242"/>
    </source>
</evidence>
<dbReference type="InterPro" id="IPR009060">
    <property type="entry name" value="UBA-like_sf"/>
</dbReference>
<name>A0A0C1UIQ1_9CLOT</name>
<sequence>MSEITLEKIDMLRERVNITYSEAKRVLELCNGDVLEALVYIEEEKKKKKSESYTFLDKDEIIEYIKSLIEKGNATRITVKKNDKIVFDIPLNGALAVGAVSVMYPKLLAVLAATALISRVTIEITKTDGTVEVINKMVKNVVDDAVDIAADVTSDLKGKINKSFGKDNNIHETNFSYRVKFDD</sequence>
<dbReference type="STRING" id="29341.RSJ17_13920"/>
<comment type="caution">
    <text evidence="2">The sequence shown here is derived from an EMBL/GenBank/DDBJ whole genome shotgun (WGS) entry which is preliminary data.</text>
</comment>
<evidence type="ECO:0000313" key="2">
    <source>
        <dbReference type="EMBL" id="KIE47185.1"/>
    </source>
</evidence>
<dbReference type="OrthoDB" id="129626at2"/>
<organism evidence="2 3">
    <name type="scientific">Clostridium argentinense CDC 2741</name>
    <dbReference type="NCBI Taxonomy" id="1418104"/>
    <lineage>
        <taxon>Bacteria</taxon>
        <taxon>Bacillati</taxon>
        <taxon>Bacillota</taxon>
        <taxon>Clostridia</taxon>
        <taxon>Eubacteriales</taxon>
        <taxon>Clostridiaceae</taxon>
        <taxon>Clostridium</taxon>
    </lineage>
</organism>
<keyword evidence="3" id="KW-1185">Reference proteome</keyword>
<feature type="domain" description="DUF4342" evidence="1">
    <location>
        <begin position="56"/>
        <end position="126"/>
    </location>
</feature>
<dbReference type="SUPFAM" id="SSF46934">
    <property type="entry name" value="UBA-like"/>
    <property type="match status" value="1"/>
</dbReference>
<accession>A0A0C1UIQ1</accession>
<dbReference type="CDD" id="cd14360">
    <property type="entry name" value="UBA_NAC_like_bac"/>
    <property type="match status" value="1"/>
</dbReference>
<evidence type="ECO:0000313" key="3">
    <source>
        <dbReference type="Proteomes" id="UP000031366"/>
    </source>
</evidence>
<proteinExistence type="predicted"/>
<dbReference type="RefSeq" id="WP_039632130.1">
    <property type="nucleotide sequence ID" value="NZ_AYSO01000015.1"/>
</dbReference>
<dbReference type="EMBL" id="AYSO01000015">
    <property type="protein sequence ID" value="KIE47185.1"/>
    <property type="molecule type" value="Genomic_DNA"/>
</dbReference>
<dbReference type="Pfam" id="PF14242">
    <property type="entry name" value="DUF4342"/>
    <property type="match status" value="1"/>
</dbReference>
<dbReference type="AlphaFoldDB" id="A0A0C1UIQ1"/>
<protein>
    <submittedName>
        <fullName evidence="2">UBA/TS-N domain protein</fullName>
    </submittedName>
</protein>
<gene>
    <name evidence="2" type="ORF">U732_1256</name>
</gene>
<dbReference type="Gene3D" id="1.10.8.10">
    <property type="entry name" value="DNA helicase RuvA subunit, C-terminal domain"/>
    <property type="match status" value="1"/>
</dbReference>